<organism evidence="2 3">
    <name type="scientific">Saitoella complicata (strain BCRC 22490 / CBS 7301 / JCM 7358 / NBRC 10748 / NRRL Y-17804)</name>
    <dbReference type="NCBI Taxonomy" id="698492"/>
    <lineage>
        <taxon>Eukaryota</taxon>
        <taxon>Fungi</taxon>
        <taxon>Dikarya</taxon>
        <taxon>Ascomycota</taxon>
        <taxon>Taphrinomycotina</taxon>
        <taxon>Taphrinomycotina incertae sedis</taxon>
        <taxon>Saitoella</taxon>
    </lineage>
</organism>
<proteinExistence type="predicted"/>
<evidence type="ECO:0000313" key="3">
    <source>
        <dbReference type="Proteomes" id="UP000033140"/>
    </source>
</evidence>
<dbReference type="PANTHER" id="PTHR31956:SF15">
    <property type="entry name" value="ACID PHOSPHATASE PHOA"/>
    <property type="match status" value="1"/>
</dbReference>
<gene>
    <name evidence="2" type="ORF">G7K_3904-t1</name>
</gene>
<comment type="caution">
    <text evidence="2">The sequence shown here is derived from an EMBL/GenBank/DDBJ whole genome shotgun (WGS) entry which is preliminary data.</text>
</comment>
<dbReference type="EMBL" id="BACD03000025">
    <property type="protein sequence ID" value="GAO49762.1"/>
    <property type="molecule type" value="Genomic_DNA"/>
</dbReference>
<dbReference type="InterPro" id="IPR017850">
    <property type="entry name" value="Alkaline_phosphatase_core_sf"/>
</dbReference>
<evidence type="ECO:0000256" key="1">
    <source>
        <dbReference type="ARBA" id="ARBA00022801"/>
    </source>
</evidence>
<dbReference type="GO" id="GO:0016788">
    <property type="term" value="F:hydrolase activity, acting on ester bonds"/>
    <property type="evidence" value="ECO:0007669"/>
    <property type="project" value="InterPro"/>
</dbReference>
<evidence type="ECO:0000313" key="2">
    <source>
        <dbReference type="EMBL" id="GAO49762.1"/>
    </source>
</evidence>
<dbReference type="AlphaFoldDB" id="A0A0E9NIR5"/>
<dbReference type="Proteomes" id="UP000033140">
    <property type="component" value="Unassembled WGS sequence"/>
</dbReference>
<sequence length="532" mass="56962">MIGREFMSKFLASCRARGLLCEEGKRRDLRRGRQRELIVAAVDFAAIRIPARVIRSIRPRLISSLYKVRLISSPTSSPQDPLTTTLLGKHSMLLSIPSLALITGAVSLAAAQSTSSSFSSLSAFQHSASISIATATTSITSAAASASVSSPASNVTGAVFDRFIQIWLENTDFARANGTSDLQTLVQQGILLTNYFAITHPSLPNYVSAAGGDYFGIGDDNLHHVPANVSTVVDILEERGISWGEYQEDMPYAGYTSYNYANPADGGYVDYVRKHNPLVNYDSVANNASRLLQIKNLTSLYTDLSASTMPQWSFITPNMKNDGHDTTINYAANWTKTFLTPLLNDTRFNAPRTLIVLTFDESETYADQNRVFTLLLGSAVPESLHGTTDDTVYTHYSSLATIENNWSLYHLGRGDVNASMANVFDIVASKTNYSNIAVDESSMLNNQSGPGALSATKWAPIPKPNMTTMGAGGRGVLPSIKSVWGNYSLNGTSGSGANGTVASQSSTSGAQRVQVAGAVVIGAVGVLASVFA</sequence>
<dbReference type="STRING" id="698492.A0A0E9NIR5"/>
<dbReference type="Pfam" id="PF04185">
    <property type="entry name" value="Phosphoesterase"/>
    <property type="match status" value="1"/>
</dbReference>
<dbReference type="PANTHER" id="PTHR31956">
    <property type="entry name" value="NON-SPECIFIC PHOSPHOLIPASE C4-RELATED"/>
    <property type="match status" value="1"/>
</dbReference>
<dbReference type="FunFam" id="3.40.720.10:FF:000064">
    <property type="entry name" value="Probable acid phosphatase Pho610"/>
    <property type="match status" value="1"/>
</dbReference>
<dbReference type="GO" id="GO:0009395">
    <property type="term" value="P:phospholipid catabolic process"/>
    <property type="evidence" value="ECO:0007669"/>
    <property type="project" value="TreeGrafter"/>
</dbReference>
<dbReference type="OMA" id="EHIPYAG"/>
<name>A0A0E9NIR5_SAICN</name>
<dbReference type="Gene3D" id="3.40.720.10">
    <property type="entry name" value="Alkaline Phosphatase, subunit A"/>
    <property type="match status" value="1"/>
</dbReference>
<keyword evidence="3" id="KW-1185">Reference proteome</keyword>
<evidence type="ECO:0008006" key="4">
    <source>
        <dbReference type="Google" id="ProtNLM"/>
    </source>
</evidence>
<keyword evidence="1" id="KW-0378">Hydrolase</keyword>
<dbReference type="InterPro" id="IPR007312">
    <property type="entry name" value="Phosphoesterase"/>
</dbReference>
<protein>
    <recommendedName>
        <fullName evidence="4">Acid phosphatase</fullName>
    </recommendedName>
</protein>
<reference evidence="2 3" key="1">
    <citation type="journal article" date="2011" name="J. Gen. Appl. Microbiol.">
        <title>Draft genome sequencing of the enigmatic yeast Saitoella complicata.</title>
        <authorList>
            <person name="Nishida H."/>
            <person name="Hamamoto M."/>
            <person name="Sugiyama J."/>
        </authorList>
    </citation>
    <scope>NUCLEOTIDE SEQUENCE [LARGE SCALE GENOMIC DNA]</scope>
    <source>
        <strain evidence="2 3">NRRL Y-17804</strain>
    </source>
</reference>
<reference evidence="2 3" key="2">
    <citation type="journal article" date="2014" name="J. Gen. Appl. Microbiol.">
        <title>The early diverging ascomycetous budding yeast Saitoella complicata has three histone deacetylases belonging to the Clr6, Hos2, and Rpd3 lineages.</title>
        <authorList>
            <person name="Nishida H."/>
            <person name="Matsumoto T."/>
            <person name="Kondo S."/>
            <person name="Hamamoto M."/>
            <person name="Yoshikawa H."/>
        </authorList>
    </citation>
    <scope>NUCLEOTIDE SEQUENCE [LARGE SCALE GENOMIC DNA]</scope>
    <source>
        <strain evidence="2 3">NRRL Y-17804</strain>
    </source>
</reference>
<reference evidence="2 3" key="3">
    <citation type="journal article" date="2015" name="Genome Announc.">
        <title>Draft Genome Sequence of the Archiascomycetous Yeast Saitoella complicata.</title>
        <authorList>
            <person name="Yamauchi K."/>
            <person name="Kondo S."/>
            <person name="Hamamoto M."/>
            <person name="Takahashi Y."/>
            <person name="Ogura Y."/>
            <person name="Hayashi T."/>
            <person name="Nishida H."/>
        </authorList>
    </citation>
    <scope>NUCLEOTIDE SEQUENCE [LARGE SCALE GENOMIC DNA]</scope>
    <source>
        <strain evidence="2 3">NRRL Y-17804</strain>
    </source>
</reference>
<accession>A0A0E9NIR5</accession>